<dbReference type="Proteomes" id="UP000520291">
    <property type="component" value="Unassembled WGS sequence"/>
</dbReference>
<evidence type="ECO:0000313" key="3">
    <source>
        <dbReference type="Proteomes" id="UP000283538"/>
    </source>
</evidence>
<protein>
    <submittedName>
        <fullName evidence="2">Uncharacterized protein</fullName>
    </submittedName>
</protein>
<evidence type="ECO:0000313" key="4">
    <source>
        <dbReference type="Proteomes" id="UP000520291"/>
    </source>
</evidence>
<organism evidence="2 3">
    <name type="scientific">Bacteroides eggerthii</name>
    <dbReference type="NCBI Taxonomy" id="28111"/>
    <lineage>
        <taxon>Bacteria</taxon>
        <taxon>Pseudomonadati</taxon>
        <taxon>Bacteroidota</taxon>
        <taxon>Bacteroidia</taxon>
        <taxon>Bacteroidales</taxon>
        <taxon>Bacteroidaceae</taxon>
        <taxon>Bacteroides</taxon>
    </lineage>
</organism>
<dbReference type="PROSITE" id="PS51257">
    <property type="entry name" value="PROKAR_LIPOPROTEIN"/>
    <property type="match status" value="1"/>
</dbReference>
<accession>A0A414ML33</accession>
<sequence length="85" mass="9706">MKVCHENNYLYIHLNTVIVGCIDKAIKENKNMGSATDQSDQNRPGKYRIYKSFNSNTKIAYTAFEMMNKKELDKSENGLIIIGTV</sequence>
<dbReference type="EMBL" id="JABAGL010000001">
    <property type="protein sequence ID" value="NME84598.1"/>
    <property type="molecule type" value="Genomic_DNA"/>
</dbReference>
<reference evidence="2 3" key="1">
    <citation type="submission" date="2018-08" db="EMBL/GenBank/DDBJ databases">
        <title>A genome reference for cultivated species of the human gut microbiota.</title>
        <authorList>
            <person name="Zou Y."/>
            <person name="Xue W."/>
            <person name="Luo G."/>
        </authorList>
    </citation>
    <scope>NUCLEOTIDE SEQUENCE [LARGE SCALE GENOMIC DNA]</scope>
    <source>
        <strain evidence="2 3">AM26-26AC</strain>
    </source>
</reference>
<proteinExistence type="predicted"/>
<dbReference type="EMBL" id="QSLA01000001">
    <property type="protein sequence ID" value="RHF12905.1"/>
    <property type="molecule type" value="Genomic_DNA"/>
</dbReference>
<evidence type="ECO:0000313" key="1">
    <source>
        <dbReference type="EMBL" id="NME84598.1"/>
    </source>
</evidence>
<name>A0A414ML33_9BACE</name>
<reference evidence="1 4" key="2">
    <citation type="submission" date="2020-04" db="EMBL/GenBank/DDBJ databases">
        <authorList>
            <person name="Hitch T.C.A."/>
            <person name="Wylensek D."/>
            <person name="Clavel T."/>
        </authorList>
    </citation>
    <scope>NUCLEOTIDE SEQUENCE [LARGE SCALE GENOMIC DNA]</scope>
    <source>
        <strain evidence="1 4">WCA3-601-WT-5E</strain>
    </source>
</reference>
<gene>
    <name evidence="2" type="ORF">DW701_01455</name>
    <name evidence="1" type="ORF">HF841_00905</name>
</gene>
<dbReference type="RefSeq" id="WP_118225915.1">
    <property type="nucleotide sequence ID" value="NZ_JABAGL010000001.1"/>
</dbReference>
<comment type="caution">
    <text evidence="2">The sequence shown here is derived from an EMBL/GenBank/DDBJ whole genome shotgun (WGS) entry which is preliminary data.</text>
</comment>
<evidence type="ECO:0000313" key="2">
    <source>
        <dbReference type="EMBL" id="RHF12905.1"/>
    </source>
</evidence>
<dbReference type="AlphaFoldDB" id="A0A414ML33"/>
<dbReference type="Proteomes" id="UP000283538">
    <property type="component" value="Unassembled WGS sequence"/>
</dbReference>